<dbReference type="Pfam" id="PF03807">
    <property type="entry name" value="F420_oxidored"/>
    <property type="match status" value="1"/>
</dbReference>
<protein>
    <submittedName>
        <fullName evidence="3">NADP oxidoreductase coenzyme F420-dependent</fullName>
    </submittedName>
</protein>
<reference evidence="3" key="1">
    <citation type="submission" date="2016-04" db="EMBL/GenBank/DDBJ databases">
        <authorList>
            <person name="Evans L.H."/>
            <person name="Alamgir A."/>
            <person name="Owens N."/>
            <person name="Weber N.D."/>
            <person name="Virtaneva K."/>
            <person name="Barbian K."/>
            <person name="Babar A."/>
            <person name="Rosenke K."/>
        </authorList>
    </citation>
    <scope>NUCLEOTIDE SEQUENCE</scope>
    <source>
        <strain evidence="3">86</strain>
    </source>
</reference>
<evidence type="ECO:0000259" key="2">
    <source>
        <dbReference type="Pfam" id="PF03807"/>
    </source>
</evidence>
<dbReference type="AlphaFoldDB" id="A0A212K781"/>
<proteinExistence type="predicted"/>
<organism evidence="3">
    <name type="scientific">uncultured Alphaproteobacteria bacterium</name>
    <dbReference type="NCBI Taxonomy" id="91750"/>
    <lineage>
        <taxon>Bacteria</taxon>
        <taxon>Pseudomonadati</taxon>
        <taxon>Pseudomonadota</taxon>
        <taxon>Alphaproteobacteria</taxon>
        <taxon>environmental samples</taxon>
    </lineage>
</organism>
<dbReference type="PANTHER" id="PTHR14239:SF10">
    <property type="entry name" value="REDUCTASE"/>
    <property type="match status" value="1"/>
</dbReference>
<dbReference type="PANTHER" id="PTHR14239">
    <property type="entry name" value="DUDULIN-RELATED"/>
    <property type="match status" value="1"/>
</dbReference>
<accession>A0A212K781</accession>
<dbReference type="GO" id="GO:0016491">
    <property type="term" value="F:oxidoreductase activity"/>
    <property type="evidence" value="ECO:0007669"/>
    <property type="project" value="UniProtKB-KW"/>
</dbReference>
<dbReference type="InterPro" id="IPR036291">
    <property type="entry name" value="NAD(P)-bd_dom_sf"/>
</dbReference>
<evidence type="ECO:0000256" key="1">
    <source>
        <dbReference type="ARBA" id="ARBA00023002"/>
    </source>
</evidence>
<dbReference type="Gene3D" id="3.40.50.720">
    <property type="entry name" value="NAD(P)-binding Rossmann-like Domain"/>
    <property type="match status" value="1"/>
</dbReference>
<dbReference type="EMBL" id="FLUO01000001">
    <property type="protein sequence ID" value="SBW07583.1"/>
    <property type="molecule type" value="Genomic_DNA"/>
</dbReference>
<gene>
    <name evidence="3" type="ORF">KL86APRO_12260</name>
</gene>
<dbReference type="InterPro" id="IPR051267">
    <property type="entry name" value="STEAP_metalloreductase"/>
</dbReference>
<evidence type="ECO:0000313" key="3">
    <source>
        <dbReference type="EMBL" id="SBW07583.1"/>
    </source>
</evidence>
<dbReference type="InterPro" id="IPR028939">
    <property type="entry name" value="P5C_Rdtase_cat_N"/>
</dbReference>
<feature type="domain" description="Pyrroline-5-carboxylate reductase catalytic N-terminal" evidence="2">
    <location>
        <begin position="2"/>
        <end position="89"/>
    </location>
</feature>
<keyword evidence="1" id="KW-0560">Oxidoreductase</keyword>
<name>A0A212K781_9PROT</name>
<dbReference type="SUPFAM" id="SSF51735">
    <property type="entry name" value="NAD(P)-binding Rossmann-fold domains"/>
    <property type="match status" value="1"/>
</dbReference>
<sequence>MKVTVVGSGNMAAGFAKRLVAAGHDVRLVGRNRGKVEALAAETGASAVAAVEGGASDVIIVATPFDGAVDALKSLGDVSGKVVVDITNPLTADYMGLTIGHDTSAAEEIAKALPGVRLVKGFNTLFAQVLAAGPKLADGSVPPVFLAADDAGAKAKVADLAKSLGHPVVDAGPLRNARYLEPLAGLNIYLGYGAGLGTAVAPAWLPLA</sequence>